<evidence type="ECO:0000313" key="9">
    <source>
        <dbReference type="Proteomes" id="UP000618733"/>
    </source>
</evidence>
<comment type="function">
    <text evidence="1">Involved in DNA recombination.</text>
</comment>
<dbReference type="AlphaFoldDB" id="A0A934QET3"/>
<keyword evidence="7" id="KW-0812">Transmembrane</keyword>
<evidence type="ECO:0000256" key="4">
    <source>
        <dbReference type="ARBA" id="ARBA00023172"/>
    </source>
</evidence>
<accession>A0A934QET3</accession>
<name>A0A934QET3_9MICO</name>
<evidence type="ECO:0000256" key="2">
    <source>
        <dbReference type="ARBA" id="ARBA00009840"/>
    </source>
</evidence>
<feature type="coiled-coil region" evidence="5">
    <location>
        <begin position="173"/>
        <end position="212"/>
    </location>
</feature>
<evidence type="ECO:0000256" key="3">
    <source>
        <dbReference type="ARBA" id="ARBA00023054"/>
    </source>
</evidence>
<dbReference type="GO" id="GO:0006310">
    <property type="term" value="P:DNA recombination"/>
    <property type="evidence" value="ECO:0007669"/>
    <property type="project" value="UniProtKB-KW"/>
</dbReference>
<evidence type="ECO:0000256" key="6">
    <source>
        <dbReference type="SAM" id="MobiDB-lite"/>
    </source>
</evidence>
<keyword evidence="7" id="KW-1133">Transmembrane helix</keyword>
<dbReference type="PANTHER" id="PTHR30563">
    <property type="entry name" value="DNA RECOMBINATION PROTEIN RMUC"/>
    <property type="match status" value="1"/>
</dbReference>
<proteinExistence type="inferred from homology"/>
<evidence type="ECO:0000313" key="8">
    <source>
        <dbReference type="EMBL" id="MBK0422650.1"/>
    </source>
</evidence>
<protein>
    <submittedName>
        <fullName evidence="8">DNA recombination protein RmuC</fullName>
    </submittedName>
</protein>
<feature type="transmembrane region" description="Helical" evidence="7">
    <location>
        <begin position="6"/>
        <end position="25"/>
    </location>
</feature>
<dbReference type="PANTHER" id="PTHR30563:SF0">
    <property type="entry name" value="DNA RECOMBINATION PROTEIN RMUC"/>
    <property type="match status" value="1"/>
</dbReference>
<comment type="similarity">
    <text evidence="2">Belongs to the RmuC family.</text>
</comment>
<feature type="region of interest" description="Disordered" evidence="6">
    <location>
        <begin position="509"/>
        <end position="553"/>
    </location>
</feature>
<dbReference type="EMBL" id="JAEHOI010000011">
    <property type="protein sequence ID" value="MBK0422650.1"/>
    <property type="molecule type" value="Genomic_DNA"/>
</dbReference>
<evidence type="ECO:0000256" key="7">
    <source>
        <dbReference type="SAM" id="Phobius"/>
    </source>
</evidence>
<dbReference type="InterPro" id="IPR003798">
    <property type="entry name" value="DNA_recombination_RmuC"/>
</dbReference>
<dbReference type="Proteomes" id="UP000618733">
    <property type="component" value="Unassembled WGS sequence"/>
</dbReference>
<organism evidence="8 9">
    <name type="scientific">Leucobacter edaphi</name>
    <dbReference type="NCBI Taxonomy" id="2796472"/>
    <lineage>
        <taxon>Bacteria</taxon>
        <taxon>Bacillati</taxon>
        <taxon>Actinomycetota</taxon>
        <taxon>Actinomycetes</taxon>
        <taxon>Micrococcales</taxon>
        <taxon>Microbacteriaceae</taxon>
        <taxon>Leucobacter</taxon>
    </lineage>
</organism>
<reference evidence="8" key="1">
    <citation type="submission" date="2020-12" db="EMBL/GenBank/DDBJ databases">
        <title>Leucobacter sp. CAS2, isolated from Chromium sludge.</title>
        <authorList>
            <person name="Xu Z."/>
        </authorList>
    </citation>
    <scope>NUCLEOTIDE SEQUENCE</scope>
    <source>
        <strain evidence="8">CSA2</strain>
    </source>
</reference>
<keyword evidence="7" id="KW-0472">Membrane</keyword>
<comment type="caution">
    <text evidence="8">The sequence shown here is derived from an EMBL/GenBank/DDBJ whole genome shotgun (WGS) entry which is preliminary data.</text>
</comment>
<sequence length="553" mass="61006">MNTLAIVLLSANLVLLIALIAIVLLRTRGAVPGGSGQPGELRAVGGELRQEFAAQRAELAQSLAMGQQQLDTLIRATSGAQAQELARERESRDAAQRAQGELLERSLVGLSDRIHAGAKTSAESHAELKSSVESRFDELRAANDAKLEQVRVTVGEKLQSSLKTSLDENAQRMQTLTETHVQKQEELQRTLREELEKLRQGNEAKLEKMRETVDEKLQGTLERRLGESFKLVSDRLEQVQKGLGEMQSLASDVGGLKRVLTNVKTRGSWGEVQLSRQLEDLLTPEQYEENVVIRPGSRDSVEFAVKLPGRGEDEKPVYLPIDSKFPQEDYERLLEAQEAGEREAVEAATKTLERVILAQAKLISEKYISPPQSTDFAIMYLPTEGLFAEAIRRPGLASRLQSEQRVLITGPTTLASLLNSLQMGFRTLAIERRSSEVWQVLSAAKLEFQKYGRVWEKLEKQLQTAQNTVQQAGVRTRAVERRLRAVETLDTGGQQGVLDDVLADMAELDAEAEAETNRASSPSAESSAVSGAAEAAPNGELDELWGDTERHAE</sequence>
<gene>
    <name evidence="8" type="primary">rmuC</name>
    <name evidence="8" type="ORF">JD292_11265</name>
</gene>
<keyword evidence="9" id="KW-1185">Reference proteome</keyword>
<evidence type="ECO:0000256" key="5">
    <source>
        <dbReference type="SAM" id="Coils"/>
    </source>
</evidence>
<dbReference type="RefSeq" id="WP_200132848.1">
    <property type="nucleotide sequence ID" value="NZ_JAEHOI010000011.1"/>
</dbReference>
<keyword evidence="3 5" id="KW-0175">Coiled coil</keyword>
<keyword evidence="4" id="KW-0233">DNA recombination</keyword>
<dbReference type="Pfam" id="PF02646">
    <property type="entry name" value="RmuC"/>
    <property type="match status" value="1"/>
</dbReference>
<feature type="compositionally biased region" description="Low complexity" evidence="6">
    <location>
        <begin position="519"/>
        <end position="537"/>
    </location>
</feature>
<evidence type="ECO:0000256" key="1">
    <source>
        <dbReference type="ARBA" id="ARBA00003416"/>
    </source>
</evidence>